<gene>
    <name evidence="1" type="ORF">Pint_35704</name>
</gene>
<dbReference type="Proteomes" id="UP001163603">
    <property type="component" value="Chromosome 9"/>
</dbReference>
<evidence type="ECO:0000313" key="1">
    <source>
        <dbReference type="EMBL" id="KAJ0027160.1"/>
    </source>
</evidence>
<evidence type="ECO:0000313" key="2">
    <source>
        <dbReference type="Proteomes" id="UP001163603"/>
    </source>
</evidence>
<proteinExistence type="predicted"/>
<organism evidence="1 2">
    <name type="scientific">Pistacia integerrima</name>
    <dbReference type="NCBI Taxonomy" id="434235"/>
    <lineage>
        <taxon>Eukaryota</taxon>
        <taxon>Viridiplantae</taxon>
        <taxon>Streptophyta</taxon>
        <taxon>Embryophyta</taxon>
        <taxon>Tracheophyta</taxon>
        <taxon>Spermatophyta</taxon>
        <taxon>Magnoliopsida</taxon>
        <taxon>eudicotyledons</taxon>
        <taxon>Gunneridae</taxon>
        <taxon>Pentapetalae</taxon>
        <taxon>rosids</taxon>
        <taxon>malvids</taxon>
        <taxon>Sapindales</taxon>
        <taxon>Anacardiaceae</taxon>
        <taxon>Pistacia</taxon>
    </lineage>
</organism>
<protein>
    <submittedName>
        <fullName evidence="1">Uncharacterized protein</fullName>
    </submittedName>
</protein>
<keyword evidence="2" id="KW-1185">Reference proteome</keyword>
<accession>A0ACC0Y075</accession>
<comment type="caution">
    <text evidence="1">The sequence shown here is derived from an EMBL/GenBank/DDBJ whole genome shotgun (WGS) entry which is preliminary data.</text>
</comment>
<sequence>MGKFEMVKLLTLVEKYKVTHMFVVPPVAIALAKNPDMVKKYDTSSLKQILSSAAPLGKDVMDDCAKHLPHVRSYCKGVESQIVTLETMNPLSPNQIGEILFRGPTMMKVKASPYASCRFPDAKAGEVPIAYVVLSPKSSLTEDDVKKFVAMQVAPFKRLRRVSFINSLPKSASGKILRRQLINKKVQSKIQDTN</sequence>
<reference evidence="2" key="1">
    <citation type="journal article" date="2023" name="G3 (Bethesda)">
        <title>Genome assembly and association tests identify interacting loci associated with vigor, precocity, and sex in interspecific pistachio rootstocks.</title>
        <authorList>
            <person name="Palmer W."/>
            <person name="Jacygrad E."/>
            <person name="Sagayaradj S."/>
            <person name="Cavanaugh K."/>
            <person name="Han R."/>
            <person name="Bertier L."/>
            <person name="Beede B."/>
            <person name="Kafkas S."/>
            <person name="Golino D."/>
            <person name="Preece J."/>
            <person name="Michelmore R."/>
        </authorList>
    </citation>
    <scope>NUCLEOTIDE SEQUENCE [LARGE SCALE GENOMIC DNA]</scope>
</reference>
<name>A0ACC0Y075_9ROSI</name>
<dbReference type="EMBL" id="CM047744">
    <property type="protein sequence ID" value="KAJ0027160.1"/>
    <property type="molecule type" value="Genomic_DNA"/>
</dbReference>